<evidence type="ECO:0000313" key="1">
    <source>
        <dbReference type="EMBL" id="HIY59370.1"/>
    </source>
</evidence>
<name>A0A9D1YM57_9FIRM</name>
<gene>
    <name evidence="1" type="ORF">H9831_01605</name>
</gene>
<evidence type="ECO:0000313" key="2">
    <source>
        <dbReference type="Proteomes" id="UP000824007"/>
    </source>
</evidence>
<organism evidence="1 2">
    <name type="scientific">Candidatus Eisenbergiella pullistercoris</name>
    <dbReference type="NCBI Taxonomy" id="2838555"/>
    <lineage>
        <taxon>Bacteria</taxon>
        <taxon>Bacillati</taxon>
        <taxon>Bacillota</taxon>
        <taxon>Clostridia</taxon>
        <taxon>Lachnospirales</taxon>
        <taxon>Lachnospiraceae</taxon>
        <taxon>Eisenbergiella</taxon>
    </lineage>
</organism>
<dbReference type="EMBL" id="DXDD01000019">
    <property type="protein sequence ID" value="HIY59370.1"/>
    <property type="molecule type" value="Genomic_DNA"/>
</dbReference>
<proteinExistence type="predicted"/>
<dbReference type="AlphaFoldDB" id="A0A9D1YM57"/>
<reference evidence="1" key="2">
    <citation type="submission" date="2021-04" db="EMBL/GenBank/DDBJ databases">
        <authorList>
            <person name="Gilroy R."/>
        </authorList>
    </citation>
    <scope>NUCLEOTIDE SEQUENCE</scope>
    <source>
        <strain evidence="1">ChiSxjej3B15-24422</strain>
    </source>
</reference>
<reference evidence="1" key="1">
    <citation type="journal article" date="2021" name="PeerJ">
        <title>Extensive microbial diversity within the chicken gut microbiome revealed by metagenomics and culture.</title>
        <authorList>
            <person name="Gilroy R."/>
            <person name="Ravi A."/>
            <person name="Getino M."/>
            <person name="Pursley I."/>
            <person name="Horton D.L."/>
            <person name="Alikhan N.F."/>
            <person name="Baker D."/>
            <person name="Gharbi K."/>
            <person name="Hall N."/>
            <person name="Watson M."/>
            <person name="Adriaenssens E.M."/>
            <person name="Foster-Nyarko E."/>
            <person name="Jarju S."/>
            <person name="Secka A."/>
            <person name="Antonio M."/>
            <person name="Oren A."/>
            <person name="Chaudhuri R.R."/>
            <person name="La Ragione R."/>
            <person name="Hildebrand F."/>
            <person name="Pallen M.J."/>
        </authorList>
    </citation>
    <scope>NUCLEOTIDE SEQUENCE</scope>
    <source>
        <strain evidence="1">ChiSxjej3B15-24422</strain>
    </source>
</reference>
<protein>
    <recommendedName>
        <fullName evidence="3">Transposase, YhgA-like</fullName>
    </recommendedName>
</protein>
<evidence type="ECO:0008006" key="3">
    <source>
        <dbReference type="Google" id="ProtNLM"/>
    </source>
</evidence>
<accession>A0A9D1YM57</accession>
<sequence length="320" mass="37027">MSEELHANRKHKDTVFRMLYSDKRAILELYNALNGTDYQNPDDLTVTTLENAVYMAMKNDVSFLLDERMTLYEHQSTWNPNMPLRDLIYIARLMEKYVNKRSLYQSGQIRLPAPHFVVFYNGKEEKPEDATIKLSDAYLQKEEEPELELKVRYLNINQGCNRELMERCRTLREYSEFVSRIRKYAVGETAIGEAVDRAVTECIKEGILADFLRGQRAEVIAMSIFEYNEEEEMRKLREGEHQIGKEEGKAEGKAEGKVEGKAESVLEVLELYGQVPEYAEKRILEEDDIKLLSVWLKEAAKAGSVEGFLEKTGLKEDQNG</sequence>
<comment type="caution">
    <text evidence="1">The sequence shown here is derived from an EMBL/GenBank/DDBJ whole genome shotgun (WGS) entry which is preliminary data.</text>
</comment>
<dbReference type="Proteomes" id="UP000824007">
    <property type="component" value="Unassembled WGS sequence"/>
</dbReference>